<organism evidence="1 2">
    <name type="scientific">Hydrogenimonas thermophila</name>
    <dbReference type="NCBI Taxonomy" id="223786"/>
    <lineage>
        <taxon>Bacteria</taxon>
        <taxon>Pseudomonadati</taxon>
        <taxon>Campylobacterota</taxon>
        <taxon>Epsilonproteobacteria</taxon>
        <taxon>Campylobacterales</taxon>
        <taxon>Hydrogenimonadaceae</taxon>
        <taxon>Hydrogenimonas</taxon>
    </lineage>
</organism>
<keyword evidence="2" id="KW-1185">Reference proteome</keyword>
<dbReference type="Gene3D" id="2.160.10.10">
    <property type="entry name" value="Hexapeptide repeat proteins"/>
    <property type="match status" value="1"/>
</dbReference>
<dbReference type="Pfam" id="PF00132">
    <property type="entry name" value="Hexapep"/>
    <property type="match status" value="1"/>
</dbReference>
<dbReference type="AlphaFoldDB" id="A0A1I5KPT9"/>
<evidence type="ECO:0000313" key="1">
    <source>
        <dbReference type="EMBL" id="SFO87045.1"/>
    </source>
</evidence>
<dbReference type="Proteomes" id="UP000199227">
    <property type="component" value="Unassembled WGS sequence"/>
</dbReference>
<keyword evidence="1" id="KW-0808">Transferase</keyword>
<dbReference type="InterPro" id="IPR011004">
    <property type="entry name" value="Trimer_LpxA-like_sf"/>
</dbReference>
<proteinExistence type="predicted"/>
<dbReference type="EMBL" id="FOXB01000001">
    <property type="protein sequence ID" value="SFO87045.1"/>
    <property type="molecule type" value="Genomic_DNA"/>
</dbReference>
<reference evidence="1 2" key="1">
    <citation type="submission" date="2016-10" db="EMBL/GenBank/DDBJ databases">
        <authorList>
            <person name="de Groot N.N."/>
        </authorList>
    </citation>
    <scope>NUCLEOTIDE SEQUENCE [LARGE SCALE GENOMIC DNA]</scope>
    <source>
        <strain evidence="1 2">EP1-55-1</strain>
    </source>
</reference>
<dbReference type="STRING" id="223786.SAMN05216234_10128"/>
<dbReference type="GO" id="GO:0016740">
    <property type="term" value="F:transferase activity"/>
    <property type="evidence" value="ECO:0007669"/>
    <property type="project" value="UniProtKB-KW"/>
</dbReference>
<evidence type="ECO:0000313" key="2">
    <source>
        <dbReference type="Proteomes" id="UP000199227"/>
    </source>
</evidence>
<name>A0A1I5KPT9_9BACT</name>
<accession>A0A1I5KPT9</accession>
<dbReference type="InterPro" id="IPR051159">
    <property type="entry name" value="Hexapeptide_acetyltransf"/>
</dbReference>
<dbReference type="CDD" id="cd04647">
    <property type="entry name" value="LbH_MAT_like"/>
    <property type="match status" value="1"/>
</dbReference>
<dbReference type="InterPro" id="IPR001451">
    <property type="entry name" value="Hexapep"/>
</dbReference>
<protein>
    <submittedName>
        <fullName evidence="1">Transferase hexapeptide (Six repeat-containing protein)</fullName>
    </submittedName>
</protein>
<sequence>MIYKLINNLRFFKKNNIYISKSANISLLTKVRVLKEGKIKIGSNSKIYENCLIDAGKSKLIIGNNVKIHRLCTLSAGKYSRLIIGDNVLIAEKTSIFASNHQFKEKNILINQRGVISKGIVIEDDVWIGVNCIILDGVKIAKGCVIGGGSVVTKNTEPYGIYVGNPARKIGERV</sequence>
<dbReference type="PANTHER" id="PTHR23416">
    <property type="entry name" value="SIALIC ACID SYNTHASE-RELATED"/>
    <property type="match status" value="1"/>
</dbReference>
<dbReference type="SUPFAM" id="SSF51161">
    <property type="entry name" value="Trimeric LpxA-like enzymes"/>
    <property type="match status" value="1"/>
</dbReference>
<gene>
    <name evidence="1" type="ORF">SAMN05216234_10128</name>
</gene>